<accession>A0A812T524</accession>
<reference evidence="1" key="1">
    <citation type="submission" date="2021-02" db="EMBL/GenBank/DDBJ databases">
        <authorList>
            <person name="Dougan E. K."/>
            <person name="Rhodes N."/>
            <person name="Thang M."/>
            <person name="Chan C."/>
        </authorList>
    </citation>
    <scope>NUCLEOTIDE SEQUENCE</scope>
</reference>
<evidence type="ECO:0000313" key="2">
    <source>
        <dbReference type="Proteomes" id="UP000604046"/>
    </source>
</evidence>
<keyword evidence="2" id="KW-1185">Reference proteome</keyword>
<sequence>MSSPVTVKNTFVELDVQTQWTRRRVCSEPALPLIEAEAACRPDGRTTLCVFGWGQDCSVEFVAKMLKANELLHKVNFLYMPMDFRRQVSFGEVFVNAISPSAAGDLWESLKGEYQVRWASKVQGLSALIQKYRNFSVMHHDVPDEAKPRLYVSGARIPFPAPTKKLTRPRPKVQALH</sequence>
<dbReference type="EMBL" id="CAJNDS010002543">
    <property type="protein sequence ID" value="CAE7519537.1"/>
    <property type="molecule type" value="Genomic_DNA"/>
</dbReference>
<name>A0A812T524_9DINO</name>
<dbReference type="OrthoDB" id="417481at2759"/>
<organism evidence="1 2">
    <name type="scientific">Symbiodinium natans</name>
    <dbReference type="NCBI Taxonomy" id="878477"/>
    <lineage>
        <taxon>Eukaryota</taxon>
        <taxon>Sar</taxon>
        <taxon>Alveolata</taxon>
        <taxon>Dinophyceae</taxon>
        <taxon>Suessiales</taxon>
        <taxon>Symbiodiniaceae</taxon>
        <taxon>Symbiodinium</taxon>
    </lineage>
</organism>
<dbReference type="Proteomes" id="UP000604046">
    <property type="component" value="Unassembled WGS sequence"/>
</dbReference>
<proteinExistence type="predicted"/>
<comment type="caution">
    <text evidence="1">The sequence shown here is derived from an EMBL/GenBank/DDBJ whole genome shotgun (WGS) entry which is preliminary data.</text>
</comment>
<gene>
    <name evidence="1" type="primary">ML2</name>
    <name evidence="1" type="ORF">SNAT2548_LOCUS29076</name>
</gene>
<protein>
    <submittedName>
        <fullName evidence="1">ML2 protein</fullName>
    </submittedName>
</protein>
<evidence type="ECO:0000313" key="1">
    <source>
        <dbReference type="EMBL" id="CAE7519537.1"/>
    </source>
</evidence>
<dbReference type="AlphaFoldDB" id="A0A812T524"/>